<feature type="transmembrane region" description="Helical" evidence="1">
    <location>
        <begin position="193"/>
        <end position="214"/>
    </location>
</feature>
<keyword evidence="3" id="KW-1185">Reference proteome</keyword>
<dbReference type="Proteomes" id="UP000530424">
    <property type="component" value="Unassembled WGS sequence"/>
</dbReference>
<dbReference type="PANTHER" id="PTHR32251:SF17">
    <property type="entry name" value="STEROID 5-ALPHA REDUCTASE C-TERMINAL DOMAIN-CONTAINING PROTEIN"/>
    <property type="match status" value="1"/>
</dbReference>
<evidence type="ECO:0000256" key="1">
    <source>
        <dbReference type="SAM" id="Phobius"/>
    </source>
</evidence>
<evidence type="ECO:0000313" key="3">
    <source>
        <dbReference type="Proteomes" id="UP000530424"/>
    </source>
</evidence>
<feature type="transmembrane region" description="Helical" evidence="1">
    <location>
        <begin position="115"/>
        <end position="134"/>
    </location>
</feature>
<keyword evidence="1" id="KW-1133">Transmembrane helix</keyword>
<feature type="transmembrane region" description="Helical" evidence="1">
    <location>
        <begin position="62"/>
        <end position="81"/>
    </location>
</feature>
<feature type="transmembrane region" description="Helical" evidence="1">
    <location>
        <begin position="140"/>
        <end position="161"/>
    </location>
</feature>
<protein>
    <submittedName>
        <fullName evidence="2">Steroid 5-alpha reductase family enzyme</fullName>
    </submittedName>
</protein>
<dbReference type="PANTHER" id="PTHR32251">
    <property type="entry name" value="3-OXO-5-ALPHA-STEROID 4-DEHYDROGENASE"/>
    <property type="match status" value="1"/>
</dbReference>
<comment type="caution">
    <text evidence="2">The sequence shown here is derived from an EMBL/GenBank/DDBJ whole genome shotgun (WGS) entry which is preliminary data.</text>
</comment>
<dbReference type="EMBL" id="JACCFP010000001">
    <property type="protein sequence ID" value="NYJ02235.1"/>
    <property type="molecule type" value="Genomic_DNA"/>
</dbReference>
<reference evidence="2 3" key="1">
    <citation type="submission" date="2020-07" db="EMBL/GenBank/DDBJ databases">
        <title>Sequencing the genomes of 1000 actinobacteria strains.</title>
        <authorList>
            <person name="Klenk H.-P."/>
        </authorList>
    </citation>
    <scope>NUCLEOTIDE SEQUENCE [LARGE SCALE GENOMIC DNA]</scope>
    <source>
        <strain evidence="2 3">DSM 103833</strain>
    </source>
</reference>
<dbReference type="PROSITE" id="PS50244">
    <property type="entry name" value="S5A_REDUCTASE"/>
    <property type="match status" value="1"/>
</dbReference>
<evidence type="ECO:0000313" key="2">
    <source>
        <dbReference type="EMBL" id="NYJ02235.1"/>
    </source>
</evidence>
<feature type="transmembrane region" description="Helical" evidence="1">
    <location>
        <begin position="6"/>
        <end position="26"/>
    </location>
</feature>
<feature type="transmembrane region" description="Helical" evidence="1">
    <location>
        <begin position="33"/>
        <end position="56"/>
    </location>
</feature>
<dbReference type="GO" id="GO:0016020">
    <property type="term" value="C:membrane"/>
    <property type="evidence" value="ECO:0007669"/>
    <property type="project" value="TreeGrafter"/>
</dbReference>
<accession>A0A853C3G2</accession>
<proteinExistence type="predicted"/>
<dbReference type="RefSeq" id="WP_343047196.1">
    <property type="nucleotide sequence ID" value="NZ_JACCFP010000001.1"/>
</dbReference>
<gene>
    <name evidence="2" type="ORF">HNR19_002933</name>
</gene>
<organism evidence="2 3">
    <name type="scientific">Nocardioides thalensis</name>
    <dbReference type="NCBI Taxonomy" id="1914755"/>
    <lineage>
        <taxon>Bacteria</taxon>
        <taxon>Bacillati</taxon>
        <taxon>Actinomycetota</taxon>
        <taxon>Actinomycetes</taxon>
        <taxon>Propionibacteriales</taxon>
        <taxon>Nocardioidaceae</taxon>
        <taxon>Nocardioides</taxon>
    </lineage>
</organism>
<keyword evidence="1" id="KW-0472">Membrane</keyword>
<dbReference type="AlphaFoldDB" id="A0A853C3G2"/>
<dbReference type="InterPro" id="IPR010721">
    <property type="entry name" value="UstE-like"/>
</dbReference>
<keyword evidence="1" id="KW-0812">Transmembrane</keyword>
<name>A0A853C3G2_9ACTN</name>
<dbReference type="Pfam" id="PF06966">
    <property type="entry name" value="DUF1295"/>
    <property type="match status" value="1"/>
</dbReference>
<sequence length="274" mass="29252">MSALAAAVAAVAVAAAVTMTVTALIARRQRRVVVVDVAWGVALALSAAAAAVVGAAAARGDLLRAIAVAALVAVWGLRLSWHIHRRSGVGEDPRYEQLLGGPLAEVGMAVAVRKVFLVQGAAVCLVALPVAVGAVLQIEYWPVLVVGCLVWTVGMIFEAVGDAQLAAYRSKPRDARPPVLDSGLWRYTRHPNYFGDACVWWGIWLASAAASGWLAGLATVIAPVTMTWFLVHVTGARLLEERMMQRPAYRVYAARTSMFIPMKPRGSERLHGPR</sequence>
<dbReference type="Gene3D" id="1.20.120.1630">
    <property type="match status" value="1"/>
</dbReference>